<name>A0A1R3HN00_9ROSI</name>
<protein>
    <submittedName>
        <fullName evidence="1">Uncharacterized protein</fullName>
    </submittedName>
</protein>
<dbReference type="EMBL" id="AWUE01019754">
    <property type="protein sequence ID" value="OMO71673.1"/>
    <property type="molecule type" value="Genomic_DNA"/>
</dbReference>
<dbReference type="Proteomes" id="UP000187203">
    <property type="component" value="Unassembled WGS sequence"/>
</dbReference>
<dbReference type="AlphaFoldDB" id="A0A1R3HN00"/>
<evidence type="ECO:0000313" key="1">
    <source>
        <dbReference type="EMBL" id="OMO71673.1"/>
    </source>
</evidence>
<evidence type="ECO:0000313" key="2">
    <source>
        <dbReference type="Proteomes" id="UP000187203"/>
    </source>
</evidence>
<accession>A0A1R3HN00</accession>
<gene>
    <name evidence="1" type="ORF">COLO4_28122</name>
</gene>
<reference evidence="2" key="1">
    <citation type="submission" date="2013-09" db="EMBL/GenBank/DDBJ databases">
        <title>Corchorus olitorius genome sequencing.</title>
        <authorList>
            <person name="Alam M."/>
            <person name="Haque M.S."/>
            <person name="Islam M.S."/>
            <person name="Emdad E.M."/>
            <person name="Islam M.M."/>
            <person name="Ahmed B."/>
            <person name="Halim A."/>
            <person name="Hossen Q.M.M."/>
            <person name="Hossain M.Z."/>
            <person name="Ahmed R."/>
            <person name="Khan M.M."/>
            <person name="Islam R."/>
            <person name="Rashid M.M."/>
            <person name="Khan S.A."/>
            <person name="Rahman M.S."/>
            <person name="Alam M."/>
            <person name="Yahiya A.S."/>
            <person name="Khan M.S."/>
            <person name="Azam M.S."/>
            <person name="Haque T."/>
            <person name="Lashkar M.Z.H."/>
            <person name="Akhand A.I."/>
            <person name="Morshed G."/>
            <person name="Roy S."/>
            <person name="Uddin K.S."/>
            <person name="Rabeya T."/>
            <person name="Hossain A.S."/>
            <person name="Chowdhury A."/>
            <person name="Snigdha A.R."/>
            <person name="Mortoza M.S."/>
            <person name="Matin S.A."/>
            <person name="Hoque S.M.E."/>
            <person name="Islam M.K."/>
            <person name="Roy D.K."/>
            <person name="Haider R."/>
            <person name="Moosa M.M."/>
            <person name="Elias S.M."/>
            <person name="Hasan A.M."/>
            <person name="Jahan S."/>
            <person name="Shafiuddin M."/>
            <person name="Mahmood N."/>
            <person name="Shommy N.S."/>
        </authorList>
    </citation>
    <scope>NUCLEOTIDE SEQUENCE [LARGE SCALE GENOMIC DNA]</scope>
    <source>
        <strain evidence="2">cv. O-4</strain>
    </source>
</reference>
<keyword evidence="2" id="KW-1185">Reference proteome</keyword>
<organism evidence="1 2">
    <name type="scientific">Corchorus olitorius</name>
    <dbReference type="NCBI Taxonomy" id="93759"/>
    <lineage>
        <taxon>Eukaryota</taxon>
        <taxon>Viridiplantae</taxon>
        <taxon>Streptophyta</taxon>
        <taxon>Embryophyta</taxon>
        <taxon>Tracheophyta</taxon>
        <taxon>Spermatophyta</taxon>
        <taxon>Magnoliopsida</taxon>
        <taxon>eudicotyledons</taxon>
        <taxon>Gunneridae</taxon>
        <taxon>Pentapetalae</taxon>
        <taxon>rosids</taxon>
        <taxon>malvids</taxon>
        <taxon>Malvales</taxon>
        <taxon>Malvaceae</taxon>
        <taxon>Grewioideae</taxon>
        <taxon>Apeibeae</taxon>
        <taxon>Corchorus</taxon>
    </lineage>
</organism>
<comment type="caution">
    <text evidence="1">The sequence shown here is derived from an EMBL/GenBank/DDBJ whole genome shotgun (WGS) entry which is preliminary data.</text>
</comment>
<sequence length="264" mass="30334">MEPILQLEFDSTAFPDSYGELTTPVKQLVWILEDLLVLQYPDKPSHFRMNDMIDPFLKEITYLVIGYYYMTQGHKIGTDTNVFKWLRIKPSDIPPQDVIYRKMRDPSIVDAICSYGILNYKQPEFALLTPNPAPDNVLLDKTVNHCHIGSFEKVIYRVTAEDVVQTQIVINTECDVFHGSFHYNMAWHLGKQGALLNTVRAAKPYNRPINLRSLVYNARGARLDGFRNHVKLIVEQFSPMFVIVTESRQGVEAARDFASFIGYP</sequence>
<proteinExistence type="predicted"/>
<dbReference type="OrthoDB" id="10515675at2759"/>